<proteinExistence type="predicted"/>
<evidence type="ECO:0000313" key="3">
    <source>
        <dbReference type="Proteomes" id="UP000426328"/>
    </source>
</evidence>
<dbReference type="AlphaFoldDB" id="A0A650CTU8"/>
<sequence>MKTYLLLALVATASLATGMLIAGVMGYGPLAYISYHIQTSSQGEVIPAYINLGNLTAGASGNVTANATIVIDSNGTYELHLLHGEKLQKVFSEFTVKVTIGNTSVVLTPDNDSASLYLAKGTYTVLIEVMYQVSQHPKGDLNVNQEPLLIIHPENDD</sequence>
<dbReference type="KEGG" id="aamb:D1866_03835"/>
<dbReference type="Proteomes" id="UP000474054">
    <property type="component" value="Unassembled WGS sequence"/>
</dbReference>
<dbReference type="EMBL" id="CP045482">
    <property type="protein sequence ID" value="QGR21228.1"/>
    <property type="molecule type" value="Genomic_DNA"/>
</dbReference>
<dbReference type="RefSeq" id="WP_152942740.1">
    <property type="nucleotide sequence ID" value="NZ_CP045482.1"/>
</dbReference>
<gene>
    <name evidence="2" type="ORF">D1866_03835</name>
    <name evidence="1" type="ORF">GFB69_10995</name>
</gene>
<organism evidence="2 3">
    <name type="scientific">Acidianus ambivalens</name>
    <name type="common">Desulfurolobus ambivalens</name>
    <dbReference type="NCBI Taxonomy" id="2283"/>
    <lineage>
        <taxon>Archaea</taxon>
        <taxon>Thermoproteota</taxon>
        <taxon>Thermoprotei</taxon>
        <taxon>Sulfolobales</taxon>
        <taxon>Sulfolobaceae</taxon>
        <taxon>Acidianus</taxon>
    </lineage>
</organism>
<reference evidence="1 4" key="1">
    <citation type="submission" date="2019-10" db="EMBL/GenBank/DDBJ databases">
        <title>Comparative genomics of sulfur disproportionating microorganisms.</title>
        <authorList>
            <person name="Ward L.M."/>
            <person name="Bertran E."/>
            <person name="Johnston D."/>
        </authorList>
    </citation>
    <scope>NUCLEOTIDE SEQUENCE [LARGE SCALE GENOMIC DNA]</scope>
    <source>
        <strain evidence="1 4">DSM 3772</strain>
    </source>
</reference>
<evidence type="ECO:0000313" key="4">
    <source>
        <dbReference type="Proteomes" id="UP000474054"/>
    </source>
</evidence>
<evidence type="ECO:0000313" key="2">
    <source>
        <dbReference type="EMBL" id="QGR21228.1"/>
    </source>
</evidence>
<dbReference type="GeneID" id="42778838"/>
<reference evidence="2 3" key="2">
    <citation type="submission" date="2019-10" db="EMBL/GenBank/DDBJ databases">
        <title>Genome Sequences from Six Type Strain Members of the Archaeal Family Sulfolobaceae: Acidianus ambivalens, Acidianus infernus, Metallosphaera prunae, Stygiolobus azoricus, Sulfolobus metallicus, and Sulfurisphaera ohwakuensis.</title>
        <authorList>
            <person name="Counts J.A."/>
            <person name="Kelly R.M."/>
        </authorList>
    </citation>
    <scope>NUCLEOTIDE SEQUENCE [LARGE SCALE GENOMIC DNA]</scope>
    <source>
        <strain evidence="2 3">LEI 10</strain>
    </source>
</reference>
<dbReference type="EMBL" id="WHYS01000002">
    <property type="protein sequence ID" value="MQL56234.1"/>
    <property type="molecule type" value="Genomic_DNA"/>
</dbReference>
<dbReference type="Proteomes" id="UP000426328">
    <property type="component" value="Chromosome"/>
</dbReference>
<protein>
    <submittedName>
        <fullName evidence="2">Uncharacterized protein</fullName>
    </submittedName>
</protein>
<evidence type="ECO:0000313" key="1">
    <source>
        <dbReference type="EMBL" id="MQL56234.1"/>
    </source>
</evidence>
<accession>A0A650CTU8</accession>
<keyword evidence="3" id="KW-1185">Reference proteome</keyword>
<name>A0A650CTU8_ACIAM</name>